<organism evidence="1 2">
    <name type="scientific">Hymenobacter endophyticus</name>
    <dbReference type="NCBI Taxonomy" id="3076335"/>
    <lineage>
        <taxon>Bacteria</taxon>
        <taxon>Pseudomonadati</taxon>
        <taxon>Bacteroidota</taxon>
        <taxon>Cytophagia</taxon>
        <taxon>Cytophagales</taxon>
        <taxon>Hymenobacteraceae</taxon>
        <taxon>Hymenobacter</taxon>
    </lineage>
</organism>
<evidence type="ECO:0000313" key="2">
    <source>
        <dbReference type="Proteomes" id="UP001250698"/>
    </source>
</evidence>
<dbReference type="Proteomes" id="UP001250698">
    <property type="component" value="Unassembled WGS sequence"/>
</dbReference>
<proteinExistence type="predicted"/>
<comment type="caution">
    <text evidence="1">The sequence shown here is derived from an EMBL/GenBank/DDBJ whole genome shotgun (WGS) entry which is preliminary data.</text>
</comment>
<keyword evidence="2" id="KW-1185">Reference proteome</keyword>
<dbReference type="EMBL" id="JAWDJT010000012">
    <property type="protein sequence ID" value="MDU0372112.1"/>
    <property type="molecule type" value="Genomic_DNA"/>
</dbReference>
<sequence length="96" mass="10607">MHLTTLLTQLPRLQAVALAPAVTEVDLLHLESCVRTTLENVASYRLVAATPGQVQEFFFLLEAYAQDLSPQPVRARQRLAQQALRLCQALAPPARS</sequence>
<gene>
    <name evidence="1" type="ORF">ROI90_17025</name>
</gene>
<reference evidence="1 2" key="1">
    <citation type="submission" date="2023-10" db="EMBL/GenBank/DDBJ databases">
        <title>Hymenobacter endophyticus sp. nov., an isolate from the leaf tissues of wheat.</title>
        <authorList>
            <person name="Dai Y."/>
        </authorList>
    </citation>
    <scope>NUCLEOTIDE SEQUENCE [LARGE SCALE GENOMIC DNA]</scope>
    <source>
        <strain evidence="1 2">ZK17L-C2</strain>
    </source>
</reference>
<accession>A0ABU3TL50</accession>
<evidence type="ECO:0000313" key="1">
    <source>
        <dbReference type="EMBL" id="MDU0372112.1"/>
    </source>
</evidence>
<protein>
    <submittedName>
        <fullName evidence="1">Uncharacterized protein</fullName>
    </submittedName>
</protein>
<name>A0ABU3TL50_9BACT</name>
<dbReference type="RefSeq" id="WP_315999562.1">
    <property type="nucleotide sequence ID" value="NZ_JAWDJT010000012.1"/>
</dbReference>